<reference evidence="2 3" key="1">
    <citation type="submission" date="2023-02" db="EMBL/GenBank/DDBJ databases">
        <title>LHISI_Scaffold_Assembly.</title>
        <authorList>
            <person name="Stuart O.P."/>
            <person name="Cleave R."/>
            <person name="Magrath M.J.L."/>
            <person name="Mikheyev A.S."/>
        </authorList>
    </citation>
    <scope>NUCLEOTIDE SEQUENCE [LARGE SCALE GENOMIC DNA]</scope>
    <source>
        <strain evidence="2">Daus_M_001</strain>
        <tissue evidence="2">Leg muscle</tissue>
    </source>
</reference>
<evidence type="ECO:0000313" key="3">
    <source>
        <dbReference type="Proteomes" id="UP001159363"/>
    </source>
</evidence>
<feature type="region of interest" description="Disordered" evidence="1">
    <location>
        <begin position="126"/>
        <end position="160"/>
    </location>
</feature>
<dbReference type="Gene3D" id="1.20.5.1200">
    <property type="entry name" value="Alpha-tocopherol transfer"/>
    <property type="match status" value="1"/>
</dbReference>
<dbReference type="SUPFAM" id="SSF52087">
    <property type="entry name" value="CRAL/TRIO domain"/>
    <property type="match status" value="1"/>
</dbReference>
<sequence>MCEREPINASEYVPEFREKFRKITGFTDSGLARGFRGLSHWSILLIKNENWQCPTFPPFLGAQKKRYKIQAHENGLESMHDRFIPEMLPDEYGGTAGAIAQLNVREEIWVALKSEPMRVIEMSTEQRWNKGARERENPRESPPTSDIVRHNSHMRQSDEWQTRIESLKDWFIAEEVKVSDESKRPSNAVGSGELFGMDGSFRKLTID</sequence>
<evidence type="ECO:0000256" key="1">
    <source>
        <dbReference type="SAM" id="MobiDB-lite"/>
    </source>
</evidence>
<dbReference type="EMBL" id="JARBHB010000012">
    <property type="protein sequence ID" value="KAJ8871426.1"/>
    <property type="molecule type" value="Genomic_DNA"/>
</dbReference>
<name>A0ABQ9GHC5_9NEOP</name>
<keyword evidence="3" id="KW-1185">Reference proteome</keyword>
<comment type="caution">
    <text evidence="2">The sequence shown here is derived from an EMBL/GenBank/DDBJ whole genome shotgun (WGS) entry which is preliminary data.</text>
</comment>
<proteinExistence type="predicted"/>
<dbReference type="Proteomes" id="UP001159363">
    <property type="component" value="Chromosome 11"/>
</dbReference>
<dbReference type="Gene3D" id="3.40.525.10">
    <property type="entry name" value="CRAL-TRIO lipid binding domain"/>
    <property type="match status" value="1"/>
</dbReference>
<dbReference type="InterPro" id="IPR036865">
    <property type="entry name" value="CRAL-TRIO_dom_sf"/>
</dbReference>
<feature type="compositionally biased region" description="Basic and acidic residues" evidence="1">
    <location>
        <begin position="127"/>
        <end position="139"/>
    </location>
</feature>
<accession>A0ABQ9GHC5</accession>
<organism evidence="2 3">
    <name type="scientific">Dryococelus australis</name>
    <dbReference type="NCBI Taxonomy" id="614101"/>
    <lineage>
        <taxon>Eukaryota</taxon>
        <taxon>Metazoa</taxon>
        <taxon>Ecdysozoa</taxon>
        <taxon>Arthropoda</taxon>
        <taxon>Hexapoda</taxon>
        <taxon>Insecta</taxon>
        <taxon>Pterygota</taxon>
        <taxon>Neoptera</taxon>
        <taxon>Polyneoptera</taxon>
        <taxon>Phasmatodea</taxon>
        <taxon>Verophasmatodea</taxon>
        <taxon>Anareolatae</taxon>
        <taxon>Phasmatidae</taxon>
        <taxon>Eurycanthinae</taxon>
        <taxon>Dryococelus</taxon>
    </lineage>
</organism>
<protein>
    <submittedName>
        <fullName evidence="2">Uncharacterized protein</fullName>
    </submittedName>
</protein>
<evidence type="ECO:0000313" key="2">
    <source>
        <dbReference type="EMBL" id="KAJ8871426.1"/>
    </source>
</evidence>
<gene>
    <name evidence="2" type="ORF">PR048_027743</name>
</gene>